<protein>
    <submittedName>
        <fullName evidence="2">Uncharacterized protein</fullName>
    </submittedName>
</protein>
<keyword evidence="1" id="KW-0812">Transmembrane</keyword>
<keyword evidence="1" id="KW-0472">Membrane</keyword>
<evidence type="ECO:0000313" key="3">
    <source>
        <dbReference type="EMBL" id="QEU06528.1"/>
    </source>
</evidence>
<dbReference type="AlphaFoldDB" id="A0A386UUE9"/>
<evidence type="ECO:0000313" key="5">
    <source>
        <dbReference type="Proteomes" id="UP000324507"/>
    </source>
</evidence>
<evidence type="ECO:0000313" key="2">
    <source>
        <dbReference type="EMBL" id="AYF03810.1"/>
    </source>
</evidence>
<dbReference type="Proteomes" id="UP000272010">
    <property type="component" value="Plasmid pYEE3"/>
</dbReference>
<reference evidence="3 5" key="3">
    <citation type="submission" date="2019-09" db="EMBL/GenBank/DDBJ databases">
        <title>FDA dAtabase for Regulatory Grade micrObial Sequences (FDA-ARGOS): Supporting development and validation of Infectious Disease Dx tests.</title>
        <authorList>
            <person name="Sciortino C."/>
            <person name="Tallon L."/>
            <person name="Sadzewicz L."/>
            <person name="Vavikolanu K."/>
            <person name="Mehta A."/>
            <person name="Aluvathingal J."/>
            <person name="Nadendla S."/>
            <person name="Nandy P."/>
            <person name="Geyer C."/>
            <person name="Yan Y."/>
            <person name="Sichtig H."/>
        </authorList>
    </citation>
    <scope>NUCLEOTIDE SEQUENCE [LARGE SCALE GENOMIC DNA]</scope>
    <source>
        <strain evidence="3 5">FDAARGOS_643</strain>
        <plasmid evidence="3 5">unnamed1</plasmid>
    </source>
</reference>
<geneLocation type="plasmid" evidence="2">
    <name>pYEE3</name>
</geneLocation>
<dbReference type="Proteomes" id="UP000324507">
    <property type="component" value="Plasmid unnamed1"/>
</dbReference>
<evidence type="ECO:0000256" key="1">
    <source>
        <dbReference type="SAM" id="Phobius"/>
    </source>
</evidence>
<sequence>MSAEAGSLRLSLQDWLRKAATAILMVAFAVLILQTTAHAGMGAHIRHDHLAMAAADHHCQPSDAAAGEFGLSSSDHCGADADRLDAYGDNCDQLCTLSIVLPRQTLTDPFVGGDFLFKIWSDPLGRTALGPLRPPRSFVAA</sequence>
<reference evidence="2" key="1">
    <citation type="journal article" date="2018" name="Front. Microbiol.">
        <title>Genome Structure of the Opportunistic Pathogen Paracoccus yeei (Alphaproteobacteria) and Identification of Putative Virulence Factors.</title>
        <authorList>
            <person name="Lasek R."/>
            <person name="Szuplewska M."/>
            <person name="Mitura M."/>
            <person name="Decewicz P."/>
            <person name="Chmielowska C."/>
            <person name="Pawlot A."/>
            <person name="Sentkowska D."/>
            <person name="Czarnecki J."/>
            <person name="Bartosik D."/>
        </authorList>
    </citation>
    <scope>NUCLEOTIDE SEQUENCE</scope>
    <source>
        <strain evidence="2">CCUG 32053</strain>
        <plasmid evidence="2">pYEE3</plasmid>
    </source>
</reference>
<evidence type="ECO:0000313" key="4">
    <source>
        <dbReference type="Proteomes" id="UP000272010"/>
    </source>
</evidence>
<dbReference type="EMBL" id="CP031081">
    <property type="protein sequence ID" value="AYF03810.1"/>
    <property type="molecule type" value="Genomic_DNA"/>
</dbReference>
<geneLocation type="plasmid" evidence="3">
    <name>unnamed1</name>
</geneLocation>
<reference evidence="4" key="2">
    <citation type="submission" date="2018-07" db="EMBL/GenBank/DDBJ databases">
        <title>Genome Structure of the Opportunistic Pathogen Paracoccus yeei (Alphaproteobacteria) and Identification of Putative Virulence Factors.</title>
        <authorList>
            <person name="Lasek R."/>
            <person name="Szuplewska M."/>
            <person name="Mitura M."/>
            <person name="Decewicz P."/>
            <person name="Chmielowska C."/>
            <person name="Pawlot A."/>
            <person name="Sentkowska D."/>
            <person name="Czarnecki J."/>
            <person name="Bartosik D."/>
        </authorList>
    </citation>
    <scope>NUCLEOTIDE SEQUENCE [LARGE SCALE GENOMIC DNA]</scope>
    <source>
        <strain evidence="4">CCUG 32053</strain>
        <plasmid evidence="4">pyee3</plasmid>
    </source>
</reference>
<proteinExistence type="predicted"/>
<accession>A0A386UUE9</accession>
<feature type="transmembrane region" description="Helical" evidence="1">
    <location>
        <begin position="15"/>
        <end position="33"/>
    </location>
</feature>
<dbReference type="RefSeq" id="WP_120444790.1">
    <property type="nucleotide sequence ID" value="NZ_CALTWI010000058.1"/>
</dbReference>
<geneLocation type="plasmid" evidence="4">
    <name>pyee3</name>
</geneLocation>
<keyword evidence="1" id="KW-1133">Transmembrane helix</keyword>
<gene>
    <name evidence="3" type="ORF">FOB51_00155</name>
    <name evidence="2" type="ORF">PY32053_04283</name>
</gene>
<keyword evidence="2" id="KW-0614">Plasmid</keyword>
<name>A0A386UUE9_9RHOB</name>
<dbReference type="EMBL" id="CP044078">
    <property type="protein sequence ID" value="QEU06528.1"/>
    <property type="molecule type" value="Genomic_DNA"/>
</dbReference>
<organism evidence="2 4">
    <name type="scientific">Paracoccus yeei</name>
    <dbReference type="NCBI Taxonomy" id="147645"/>
    <lineage>
        <taxon>Bacteria</taxon>
        <taxon>Pseudomonadati</taxon>
        <taxon>Pseudomonadota</taxon>
        <taxon>Alphaproteobacteria</taxon>
        <taxon>Rhodobacterales</taxon>
        <taxon>Paracoccaceae</taxon>
        <taxon>Paracoccus</taxon>
    </lineage>
</organism>